<dbReference type="SUPFAM" id="SSF51735">
    <property type="entry name" value="NAD(P)-binding Rossmann-fold domains"/>
    <property type="match status" value="1"/>
</dbReference>
<dbReference type="SUPFAM" id="SSF48179">
    <property type="entry name" value="6-phosphogluconate dehydrogenase C-terminal domain-like"/>
    <property type="match status" value="1"/>
</dbReference>
<feature type="binding site" evidence="10">
    <location>
        <position position="36"/>
    </location>
    <ligand>
        <name>NAD(+)</name>
        <dbReference type="ChEBI" id="CHEBI:57540"/>
    </ligand>
</feature>
<dbReference type="InterPro" id="IPR014027">
    <property type="entry name" value="UDP-Glc/GDP-Man_DH_C"/>
</dbReference>
<organism evidence="12 13">
    <name type="scientific">Sinanaerobacter chloroacetimidivorans</name>
    <dbReference type="NCBI Taxonomy" id="2818044"/>
    <lineage>
        <taxon>Bacteria</taxon>
        <taxon>Bacillati</taxon>
        <taxon>Bacillota</taxon>
        <taxon>Clostridia</taxon>
        <taxon>Peptostreptococcales</taxon>
        <taxon>Anaerovoracaceae</taxon>
        <taxon>Sinanaerobacter</taxon>
    </lineage>
</organism>
<sequence>MVKITVIGTGYVGLVAGLGFSDFGNDVVSLDTDQEKIDKLVNGQAPIYEPGIEELLSRNLKAKRIIFTTDKKYAIEHGNIIFICVGTPQTNEGDVNLDYVYQVAHDIGSYINQYKIIVNKSTVPVGTAREIGRIIKNTIEEREALIKFDIASNPEFLREGKAINDFFNPDRIVLGTDNAQSLIELNKIYRVFARSNKPIIKTSIETAEMIKYATNSFLATKITFINEMANLCEKVGANVLEVASAMGKDGRISPKFLHPGPGYGGSCFPKDTKALVNIAKKHGAKLSILESVILANEFQKKLASQKIIKRFPTGGTIALLGLAFKPDTDDVRESPALEIIRTLASTGLFQLNVYDPQAMIQCKNALAPSSSEFIKWCSSAFEACRQADAVAIITEWFEFRNMDLEELKILLNSPVIFDFRNIFRKDDLESLGYEYYGVGI</sequence>
<feature type="binding site" evidence="9">
    <location>
        <position position="264"/>
    </location>
    <ligand>
        <name>substrate</name>
    </ligand>
</feature>
<evidence type="ECO:0000256" key="10">
    <source>
        <dbReference type="PIRSR" id="PIRSR500134-3"/>
    </source>
</evidence>
<feature type="binding site" evidence="9">
    <location>
        <begin position="156"/>
        <end position="159"/>
    </location>
    <ligand>
        <name>substrate</name>
    </ligand>
</feature>
<gene>
    <name evidence="12" type="ORF">KCX82_16710</name>
</gene>
<evidence type="ECO:0000256" key="1">
    <source>
        <dbReference type="ARBA" id="ARBA00004701"/>
    </source>
</evidence>
<dbReference type="SMART" id="SM00984">
    <property type="entry name" value="UDPG_MGDP_dh_C"/>
    <property type="match status" value="1"/>
</dbReference>
<dbReference type="GO" id="GO:0006065">
    <property type="term" value="P:UDP-glucuronate biosynthetic process"/>
    <property type="evidence" value="ECO:0007669"/>
    <property type="project" value="UniProtKB-UniPathway"/>
</dbReference>
<dbReference type="EMBL" id="JAGSND010000014">
    <property type="protein sequence ID" value="MBR0599528.1"/>
    <property type="molecule type" value="Genomic_DNA"/>
</dbReference>
<feature type="binding site" evidence="9">
    <location>
        <begin position="256"/>
        <end position="260"/>
    </location>
    <ligand>
        <name>substrate</name>
    </ligand>
</feature>
<dbReference type="SUPFAM" id="SSF52413">
    <property type="entry name" value="UDP-glucose/GDP-mannose dehydrogenase C-terminal domain"/>
    <property type="match status" value="1"/>
</dbReference>
<dbReference type="PANTHER" id="PTHR43750:SF3">
    <property type="entry name" value="UDP-GLUCOSE 6-DEHYDROGENASE TUAD"/>
    <property type="match status" value="1"/>
</dbReference>
<dbReference type="GO" id="GO:0051287">
    <property type="term" value="F:NAD binding"/>
    <property type="evidence" value="ECO:0007669"/>
    <property type="project" value="InterPro"/>
</dbReference>
<feature type="domain" description="UDP-glucose/GDP-mannose dehydrogenase C-terminal" evidence="11">
    <location>
        <begin position="318"/>
        <end position="425"/>
    </location>
</feature>
<evidence type="ECO:0000256" key="3">
    <source>
        <dbReference type="ARBA" id="ARBA00012954"/>
    </source>
</evidence>
<feature type="binding site" evidence="10">
    <location>
        <position position="159"/>
    </location>
    <ligand>
        <name>NAD(+)</name>
        <dbReference type="ChEBI" id="CHEBI:57540"/>
    </ligand>
</feature>
<comment type="similarity">
    <text evidence="2 7">Belongs to the UDP-glucose/GDP-mannose dehydrogenase family.</text>
</comment>
<feature type="binding site" evidence="9">
    <location>
        <position position="325"/>
    </location>
    <ligand>
        <name>substrate</name>
    </ligand>
</feature>
<dbReference type="UniPathway" id="UPA00038">
    <property type="reaction ID" value="UER00491"/>
</dbReference>
<comment type="pathway">
    <text evidence="1">Nucleotide-sugar biosynthesis; UDP-alpha-D-glucuronate biosynthesis; UDP-alpha-D-glucuronate from UDP-alpha-D-glucose: step 1/1.</text>
</comment>
<evidence type="ECO:0000313" key="12">
    <source>
        <dbReference type="EMBL" id="MBR0599528.1"/>
    </source>
</evidence>
<dbReference type="InterPro" id="IPR028357">
    <property type="entry name" value="UDPglc_DH_bac"/>
</dbReference>
<feature type="active site" description="Nucleophile" evidence="8">
    <location>
        <position position="267"/>
    </location>
</feature>
<evidence type="ECO:0000256" key="7">
    <source>
        <dbReference type="PIRNR" id="PIRNR000124"/>
    </source>
</evidence>
<dbReference type="Pfam" id="PF00984">
    <property type="entry name" value="UDPG_MGDP_dh"/>
    <property type="match status" value="1"/>
</dbReference>
<feature type="binding site" evidence="10">
    <location>
        <position position="270"/>
    </location>
    <ligand>
        <name>NAD(+)</name>
        <dbReference type="ChEBI" id="CHEBI:57540"/>
    </ligand>
</feature>
<evidence type="ECO:0000256" key="5">
    <source>
        <dbReference type="ARBA" id="ARBA00023027"/>
    </source>
</evidence>
<dbReference type="GO" id="GO:0000271">
    <property type="term" value="P:polysaccharide biosynthetic process"/>
    <property type="evidence" value="ECO:0007669"/>
    <property type="project" value="InterPro"/>
</dbReference>
<feature type="binding site" evidence="9">
    <location>
        <position position="211"/>
    </location>
    <ligand>
        <name>substrate</name>
    </ligand>
</feature>
<dbReference type="Pfam" id="PF03721">
    <property type="entry name" value="UDPG_MGDP_dh_N"/>
    <property type="match status" value="1"/>
</dbReference>
<evidence type="ECO:0000256" key="4">
    <source>
        <dbReference type="ARBA" id="ARBA00023002"/>
    </source>
</evidence>
<feature type="binding site" evidence="10">
    <location>
        <position position="332"/>
    </location>
    <ligand>
        <name>NAD(+)</name>
        <dbReference type="ChEBI" id="CHEBI:57540"/>
    </ligand>
</feature>
<feature type="binding site" evidence="10">
    <location>
        <position position="122"/>
    </location>
    <ligand>
        <name>NAD(+)</name>
        <dbReference type="ChEBI" id="CHEBI:57540"/>
    </ligand>
</feature>
<dbReference type="NCBIfam" id="TIGR03026">
    <property type="entry name" value="NDP-sugDHase"/>
    <property type="match status" value="1"/>
</dbReference>
<evidence type="ECO:0000256" key="6">
    <source>
        <dbReference type="ARBA" id="ARBA00047473"/>
    </source>
</evidence>
<keyword evidence="4 7" id="KW-0560">Oxidoreductase</keyword>
<feature type="binding site" evidence="10">
    <location>
        <position position="31"/>
    </location>
    <ligand>
        <name>NAD(+)</name>
        <dbReference type="ChEBI" id="CHEBI:57540"/>
    </ligand>
</feature>
<protein>
    <recommendedName>
        <fullName evidence="3 7">UDP-glucose 6-dehydrogenase</fullName>
        <ecNumber evidence="3 7">1.1.1.22</ecNumber>
    </recommendedName>
</protein>
<evidence type="ECO:0000313" key="13">
    <source>
        <dbReference type="Proteomes" id="UP000675664"/>
    </source>
</evidence>
<dbReference type="PANTHER" id="PTHR43750">
    <property type="entry name" value="UDP-GLUCOSE 6-DEHYDROGENASE TUAD"/>
    <property type="match status" value="1"/>
</dbReference>
<reference evidence="12" key="2">
    <citation type="submission" date="2021-04" db="EMBL/GenBank/DDBJ databases">
        <authorList>
            <person name="Liu J."/>
        </authorList>
    </citation>
    <scope>NUCLEOTIDE SEQUENCE</scope>
    <source>
        <strain evidence="12">BAD-6</strain>
    </source>
</reference>
<dbReference type="InterPro" id="IPR017476">
    <property type="entry name" value="UDP-Glc/GDP-Man"/>
</dbReference>
<name>A0A8J8B282_9FIRM</name>
<dbReference type="GO" id="GO:0003979">
    <property type="term" value="F:UDP-glucose 6-dehydrogenase activity"/>
    <property type="evidence" value="ECO:0007669"/>
    <property type="project" value="UniProtKB-EC"/>
</dbReference>
<feature type="binding site" evidence="10">
    <location>
        <position position="87"/>
    </location>
    <ligand>
        <name>NAD(+)</name>
        <dbReference type="ChEBI" id="CHEBI:57540"/>
    </ligand>
</feature>
<comment type="catalytic activity">
    <reaction evidence="6 7">
        <text>UDP-alpha-D-glucose + 2 NAD(+) + H2O = UDP-alpha-D-glucuronate + 2 NADH + 3 H(+)</text>
        <dbReference type="Rhea" id="RHEA:23596"/>
        <dbReference type="ChEBI" id="CHEBI:15377"/>
        <dbReference type="ChEBI" id="CHEBI:15378"/>
        <dbReference type="ChEBI" id="CHEBI:57540"/>
        <dbReference type="ChEBI" id="CHEBI:57945"/>
        <dbReference type="ChEBI" id="CHEBI:58052"/>
        <dbReference type="ChEBI" id="CHEBI:58885"/>
        <dbReference type="EC" id="1.1.1.22"/>
    </reaction>
</comment>
<proteinExistence type="inferred from homology"/>
<dbReference type="Proteomes" id="UP000675664">
    <property type="component" value="Unassembled WGS sequence"/>
</dbReference>
<dbReference type="PIRSF" id="PIRSF500134">
    <property type="entry name" value="UDPglc_DH_bac"/>
    <property type="match status" value="1"/>
</dbReference>
<reference evidence="12" key="1">
    <citation type="submission" date="2021-04" db="EMBL/GenBank/DDBJ databases">
        <title>Sinoanaerobacter chloroacetimidivorans sp. nov., an obligate anaerobic bacterium isolated from anaerobic sludge.</title>
        <authorList>
            <person name="Bao Y."/>
        </authorList>
    </citation>
    <scope>NUCLEOTIDE SEQUENCE</scope>
    <source>
        <strain evidence="12">BAD-6</strain>
    </source>
</reference>
<dbReference type="Gene3D" id="1.20.5.100">
    <property type="entry name" value="Cytochrome c1, transmembrane anchor, C-terminal"/>
    <property type="match status" value="1"/>
</dbReference>
<dbReference type="InterPro" id="IPR036291">
    <property type="entry name" value="NAD(P)-bd_dom_sf"/>
</dbReference>
<evidence type="ECO:0000256" key="2">
    <source>
        <dbReference type="ARBA" id="ARBA00006601"/>
    </source>
</evidence>
<dbReference type="EC" id="1.1.1.22" evidence="3 7"/>
<comment type="caution">
    <text evidence="12">The sequence shown here is derived from an EMBL/GenBank/DDBJ whole genome shotgun (WGS) entry which is preliminary data.</text>
</comment>
<keyword evidence="13" id="KW-1185">Reference proteome</keyword>
<dbReference type="Gene3D" id="3.40.50.720">
    <property type="entry name" value="NAD(P)-binding Rossmann-like Domain"/>
    <property type="match status" value="2"/>
</dbReference>
<accession>A0A8J8B282</accession>
<keyword evidence="5 7" id="KW-0520">NAD</keyword>
<evidence type="ECO:0000256" key="9">
    <source>
        <dbReference type="PIRSR" id="PIRSR500134-2"/>
    </source>
</evidence>
<dbReference type="InterPro" id="IPR001732">
    <property type="entry name" value="UDP-Glc/GDP-Man_DH_N"/>
</dbReference>
<evidence type="ECO:0000256" key="8">
    <source>
        <dbReference type="PIRSR" id="PIRSR500134-1"/>
    </source>
</evidence>
<dbReference type="InterPro" id="IPR036220">
    <property type="entry name" value="UDP-Glc/GDP-Man_DH_C_sf"/>
</dbReference>
<dbReference type="PIRSF" id="PIRSF000124">
    <property type="entry name" value="UDPglc_GDPman_dh"/>
    <property type="match status" value="1"/>
</dbReference>
<dbReference type="Pfam" id="PF03720">
    <property type="entry name" value="UDPG_MGDP_dh_C"/>
    <property type="match status" value="1"/>
</dbReference>
<evidence type="ECO:0000259" key="11">
    <source>
        <dbReference type="SMART" id="SM00984"/>
    </source>
</evidence>
<dbReference type="InterPro" id="IPR008927">
    <property type="entry name" value="6-PGluconate_DH-like_C_sf"/>
</dbReference>
<dbReference type="InterPro" id="IPR014026">
    <property type="entry name" value="UDP-Glc/GDP-Man_DH_dimer"/>
</dbReference>
<dbReference type="AlphaFoldDB" id="A0A8J8B282"/>